<dbReference type="RefSeq" id="WP_077025677.1">
    <property type="nucleotide sequence ID" value="NZ_CP017641.1"/>
</dbReference>
<sequence>MANNVFANGREISCKKADGKSICAFPDVCFTPPENPATPPGVPIPYPNTGMAKDTTSGSKKVQISKKEVLLKNKSYFKKSMGDEAGAAAKKGVLTSTNRGKVYFTMWSMDVKVEGQNVVRHLDLTTHNHMSFPGNSPPWAYADTQAVTAISDCEDEVKEAKNACSGKETKKAQCNSKKCRDAKRCLLITYKQGKRKGKKSKTGCCPGEQPHHLVEAHCFYEVGSRGKPGKRVVKAPRGKRAYNDGDSPCVCAKGPRHEKEHGQYHAFQQKLEAAHHSKNGSWTYKDARNTGVKAHKAVNGQCSEECTTAQLDAYHKDRCGMDDSTPLRTDPQAGTRSAGNLNTKQKNALQSAISAITGGTTSGSP</sequence>
<keyword evidence="4" id="KW-1185">Reference proteome</keyword>
<proteinExistence type="predicted"/>
<evidence type="ECO:0000259" key="2">
    <source>
        <dbReference type="Pfam" id="PF15635"/>
    </source>
</evidence>
<dbReference type="OrthoDB" id="272411at2"/>
<feature type="domain" description="Tox-GHH2" evidence="2">
    <location>
        <begin position="210"/>
        <end position="315"/>
    </location>
</feature>
<dbReference type="CDD" id="cd14740">
    <property type="entry name" value="PAAR_4"/>
    <property type="match status" value="1"/>
</dbReference>
<reference evidence="3 4" key="1">
    <citation type="journal article" date="2016" name="Front. Microbiol.">
        <title>Fuerstia marisgermanicae gen. nov., sp. nov., an Unusual Member of the Phylum Planctomycetes from the German Wadden Sea.</title>
        <authorList>
            <person name="Kohn T."/>
            <person name="Heuer A."/>
            <person name="Jogler M."/>
            <person name="Vollmers J."/>
            <person name="Boedeker C."/>
            <person name="Bunk B."/>
            <person name="Rast P."/>
            <person name="Borchert D."/>
            <person name="Glockner I."/>
            <person name="Freese H.M."/>
            <person name="Klenk H.P."/>
            <person name="Overmann J."/>
            <person name="Kaster A.K."/>
            <person name="Rohde M."/>
            <person name="Wiegand S."/>
            <person name="Jogler C."/>
        </authorList>
    </citation>
    <scope>NUCLEOTIDE SEQUENCE [LARGE SCALE GENOMIC DNA]</scope>
    <source>
        <strain evidence="3 4">NH11</strain>
    </source>
</reference>
<dbReference type="Pfam" id="PF15635">
    <property type="entry name" value="Tox-GHH2"/>
    <property type="match status" value="1"/>
</dbReference>
<dbReference type="Pfam" id="PF13665">
    <property type="entry name" value="Tox-PAAR-like"/>
    <property type="match status" value="1"/>
</dbReference>
<dbReference type="KEGG" id="fmr:Fuma_03992"/>
<protein>
    <recommendedName>
        <fullName evidence="2">Tox-GHH2 domain-containing protein</fullName>
    </recommendedName>
</protein>
<evidence type="ECO:0000256" key="1">
    <source>
        <dbReference type="SAM" id="MobiDB-lite"/>
    </source>
</evidence>
<dbReference type="STRING" id="1891926.Fuma_03992"/>
<accession>A0A1P8WJX3</accession>
<feature type="region of interest" description="Disordered" evidence="1">
    <location>
        <begin position="322"/>
        <end position="345"/>
    </location>
</feature>
<evidence type="ECO:0000313" key="3">
    <source>
        <dbReference type="EMBL" id="APZ94360.1"/>
    </source>
</evidence>
<feature type="compositionally biased region" description="Polar residues" evidence="1">
    <location>
        <begin position="332"/>
        <end position="345"/>
    </location>
</feature>
<dbReference type="AlphaFoldDB" id="A0A1P8WJX3"/>
<evidence type="ECO:0000313" key="4">
    <source>
        <dbReference type="Proteomes" id="UP000187735"/>
    </source>
</evidence>
<dbReference type="Proteomes" id="UP000187735">
    <property type="component" value="Chromosome"/>
</dbReference>
<dbReference type="EMBL" id="CP017641">
    <property type="protein sequence ID" value="APZ94360.1"/>
    <property type="molecule type" value="Genomic_DNA"/>
</dbReference>
<gene>
    <name evidence="3" type="ORF">Fuma_03992</name>
</gene>
<organism evidence="3 4">
    <name type="scientific">Fuerstiella marisgermanici</name>
    <dbReference type="NCBI Taxonomy" id="1891926"/>
    <lineage>
        <taxon>Bacteria</taxon>
        <taxon>Pseudomonadati</taxon>
        <taxon>Planctomycetota</taxon>
        <taxon>Planctomycetia</taxon>
        <taxon>Planctomycetales</taxon>
        <taxon>Planctomycetaceae</taxon>
        <taxon>Fuerstiella</taxon>
    </lineage>
</organism>
<dbReference type="InterPro" id="IPR028917">
    <property type="entry name" value="Tox-GHH2_domain"/>
</dbReference>
<name>A0A1P8WJX3_9PLAN</name>